<keyword evidence="4 6" id="KW-1133">Transmembrane helix</keyword>
<dbReference type="OrthoDB" id="9934994at2759"/>
<evidence type="ECO:0000256" key="5">
    <source>
        <dbReference type="ARBA" id="ARBA00023136"/>
    </source>
</evidence>
<dbReference type="PANTHER" id="PTHR13314:SF2">
    <property type="entry name" value="CALCIUM CHANNEL FLOWER HOMOLOG"/>
    <property type="match status" value="1"/>
</dbReference>
<dbReference type="RefSeq" id="XP_002129190.1">
    <property type="nucleotide sequence ID" value="XM_002129154.5"/>
</dbReference>
<dbReference type="InParanoid" id="H2XML9"/>
<evidence type="ECO:0000256" key="3">
    <source>
        <dbReference type="ARBA" id="ARBA00022692"/>
    </source>
</evidence>
<evidence type="ECO:0000313" key="7">
    <source>
        <dbReference type="Ensembl" id="ENSCINP00000030902.1"/>
    </source>
</evidence>
<dbReference type="HOGENOM" id="CLU_108196_1_0_1"/>
<reference evidence="7" key="4">
    <citation type="submission" date="2025-09" db="UniProtKB">
        <authorList>
            <consortium name="Ensembl"/>
        </authorList>
    </citation>
    <scope>IDENTIFICATION</scope>
</reference>
<dbReference type="GO" id="GO:0016020">
    <property type="term" value="C:membrane"/>
    <property type="evidence" value="ECO:0007669"/>
    <property type="project" value="InterPro"/>
</dbReference>
<accession>A0A1W2WDR6</accession>
<evidence type="ECO:0000256" key="6">
    <source>
        <dbReference type="SAM" id="Phobius"/>
    </source>
</evidence>
<dbReference type="GO" id="GO:0016192">
    <property type="term" value="P:vesicle-mediated transport"/>
    <property type="evidence" value="ECO:0000318"/>
    <property type="project" value="GO_Central"/>
</dbReference>
<accession>H2XML9</accession>
<dbReference type="FunCoup" id="H2XML9">
    <property type="interactions" value="66"/>
</dbReference>
<reference evidence="7" key="3">
    <citation type="submission" date="2025-08" db="UniProtKB">
        <authorList>
            <consortium name="Ensembl"/>
        </authorList>
    </citation>
    <scope>IDENTIFICATION</scope>
</reference>
<dbReference type="Proteomes" id="UP000008144">
    <property type="component" value="Chromosome 9"/>
</dbReference>
<comment type="similarity">
    <text evidence="2">Belongs to the calcium channel flower family.</text>
</comment>
<sequence>MVNTPDVESQERNKGDGITWWCKLFARGVGVVAAIICAICAITTFLSGTFGLDGLCITAAVLMILNSFILLMFEAPICCAFCEITQPISNWVEKRQYWQKGLLYIGFSILPVALCRSIATILGCVCPFAAGVIYGLMSLGKKADRNEMLANAGGGFEKFENEPGS</sequence>
<dbReference type="InterPro" id="IPR019365">
    <property type="entry name" value="TVP18/Ca-channel_flower"/>
</dbReference>
<keyword evidence="5 6" id="KW-0472">Membrane</keyword>
<feature type="transmembrane region" description="Helical" evidence="6">
    <location>
        <begin position="57"/>
        <end position="82"/>
    </location>
</feature>
<dbReference type="AlphaFoldDB" id="H2XML9"/>
<dbReference type="OMA" id="YWQKAAL"/>
<gene>
    <name evidence="7" type="primary">LOC100184706</name>
</gene>
<proteinExistence type="inferred from homology"/>
<evidence type="ECO:0000256" key="2">
    <source>
        <dbReference type="ARBA" id="ARBA00010023"/>
    </source>
</evidence>
<dbReference type="Pfam" id="PF10233">
    <property type="entry name" value="Cg6151-P"/>
    <property type="match status" value="1"/>
</dbReference>
<protein>
    <submittedName>
        <fullName evidence="7">Calcium channel flower homolog</fullName>
    </submittedName>
</protein>
<evidence type="ECO:0000256" key="1">
    <source>
        <dbReference type="ARBA" id="ARBA00004127"/>
    </source>
</evidence>
<evidence type="ECO:0000256" key="4">
    <source>
        <dbReference type="ARBA" id="ARBA00022989"/>
    </source>
</evidence>
<organism evidence="7 8">
    <name type="scientific">Ciona intestinalis</name>
    <name type="common">Transparent sea squirt</name>
    <name type="synonym">Ascidia intestinalis</name>
    <dbReference type="NCBI Taxonomy" id="7719"/>
    <lineage>
        <taxon>Eukaryota</taxon>
        <taxon>Metazoa</taxon>
        <taxon>Chordata</taxon>
        <taxon>Tunicata</taxon>
        <taxon>Ascidiacea</taxon>
        <taxon>Phlebobranchia</taxon>
        <taxon>Cionidae</taxon>
        <taxon>Ciona</taxon>
    </lineage>
</organism>
<feature type="transmembrane region" description="Helical" evidence="6">
    <location>
        <begin position="103"/>
        <end position="136"/>
    </location>
</feature>
<dbReference type="Ensembl" id="ENSCINT00000035992.1">
    <property type="protein sequence ID" value="ENSCINP00000030902.1"/>
    <property type="gene ID" value="ENSCING00000023330.1"/>
</dbReference>
<dbReference type="GeneTree" id="ENSGT00390000000529"/>
<comment type="subcellular location">
    <subcellularLocation>
        <location evidence="1">Endomembrane system</location>
        <topology evidence="1">Multi-pass membrane protein</topology>
    </subcellularLocation>
</comment>
<evidence type="ECO:0000313" key="8">
    <source>
        <dbReference type="Proteomes" id="UP000008144"/>
    </source>
</evidence>
<dbReference type="PANTHER" id="PTHR13314">
    <property type="entry name" value="CALCIUM CHANNEL FLOWER HOMOLOG"/>
    <property type="match status" value="1"/>
</dbReference>
<dbReference type="SMART" id="SM01077">
    <property type="entry name" value="Cg6151-P"/>
    <property type="match status" value="1"/>
</dbReference>
<dbReference type="EMBL" id="EAAA01002980">
    <property type="status" value="NOT_ANNOTATED_CDS"/>
    <property type="molecule type" value="Genomic_DNA"/>
</dbReference>
<keyword evidence="3 6" id="KW-0812">Transmembrane</keyword>
<reference evidence="8" key="1">
    <citation type="journal article" date="2002" name="Science">
        <title>The draft genome of Ciona intestinalis: insights into chordate and vertebrate origins.</title>
        <authorList>
            <person name="Dehal P."/>
            <person name="Satou Y."/>
            <person name="Campbell R.K."/>
            <person name="Chapman J."/>
            <person name="Degnan B."/>
            <person name="De Tomaso A."/>
            <person name="Davidson B."/>
            <person name="Di Gregorio A."/>
            <person name="Gelpke M."/>
            <person name="Goodstein D.M."/>
            <person name="Harafuji N."/>
            <person name="Hastings K.E."/>
            <person name="Ho I."/>
            <person name="Hotta K."/>
            <person name="Huang W."/>
            <person name="Kawashima T."/>
            <person name="Lemaire P."/>
            <person name="Martinez D."/>
            <person name="Meinertzhagen I.A."/>
            <person name="Necula S."/>
            <person name="Nonaka M."/>
            <person name="Putnam N."/>
            <person name="Rash S."/>
            <person name="Saiga H."/>
            <person name="Satake M."/>
            <person name="Terry A."/>
            <person name="Yamada L."/>
            <person name="Wang H.G."/>
            <person name="Awazu S."/>
            <person name="Azumi K."/>
            <person name="Boore J."/>
            <person name="Branno M."/>
            <person name="Chin-Bow S."/>
            <person name="DeSantis R."/>
            <person name="Doyle S."/>
            <person name="Francino P."/>
            <person name="Keys D.N."/>
            <person name="Haga S."/>
            <person name="Hayashi H."/>
            <person name="Hino K."/>
            <person name="Imai K.S."/>
            <person name="Inaba K."/>
            <person name="Kano S."/>
            <person name="Kobayashi K."/>
            <person name="Kobayashi M."/>
            <person name="Lee B.I."/>
            <person name="Makabe K.W."/>
            <person name="Manohar C."/>
            <person name="Matassi G."/>
            <person name="Medina M."/>
            <person name="Mochizuki Y."/>
            <person name="Mount S."/>
            <person name="Morishita T."/>
            <person name="Miura S."/>
            <person name="Nakayama A."/>
            <person name="Nishizaka S."/>
            <person name="Nomoto H."/>
            <person name="Ohta F."/>
            <person name="Oishi K."/>
            <person name="Rigoutsos I."/>
            <person name="Sano M."/>
            <person name="Sasaki A."/>
            <person name="Sasakura Y."/>
            <person name="Shoguchi E."/>
            <person name="Shin-i T."/>
            <person name="Spagnuolo A."/>
            <person name="Stainier D."/>
            <person name="Suzuki M.M."/>
            <person name="Tassy O."/>
            <person name="Takatori N."/>
            <person name="Tokuoka M."/>
            <person name="Yagi K."/>
            <person name="Yoshizaki F."/>
            <person name="Wada S."/>
            <person name="Zhang C."/>
            <person name="Hyatt P.D."/>
            <person name="Larimer F."/>
            <person name="Detter C."/>
            <person name="Doggett N."/>
            <person name="Glavina T."/>
            <person name="Hawkins T."/>
            <person name="Richardson P."/>
            <person name="Lucas S."/>
            <person name="Kohara Y."/>
            <person name="Levine M."/>
            <person name="Satoh N."/>
            <person name="Rokhsar D.S."/>
        </authorList>
    </citation>
    <scope>NUCLEOTIDE SEQUENCE [LARGE SCALE GENOMIC DNA]</scope>
</reference>
<feature type="transmembrane region" description="Helical" evidence="6">
    <location>
        <begin position="24"/>
        <end position="45"/>
    </location>
</feature>
<dbReference type="GeneID" id="100184706"/>
<name>H2XML9_CIOIN</name>
<reference evidence="7" key="2">
    <citation type="journal article" date="2008" name="Genome Biol.">
        <title>Improved genome assembly and evidence-based global gene model set for the chordate Ciona intestinalis: new insight into intron and operon populations.</title>
        <authorList>
            <person name="Satou Y."/>
            <person name="Mineta K."/>
            <person name="Ogasawara M."/>
            <person name="Sasakura Y."/>
            <person name="Shoguchi E."/>
            <person name="Ueno K."/>
            <person name="Yamada L."/>
            <person name="Matsumoto J."/>
            <person name="Wasserscheid J."/>
            <person name="Dewar K."/>
            <person name="Wiley G.B."/>
            <person name="Macmil S.L."/>
            <person name="Roe B.A."/>
            <person name="Zeller R.W."/>
            <person name="Hastings K.E."/>
            <person name="Lemaire P."/>
            <person name="Lindquist E."/>
            <person name="Endo T."/>
            <person name="Hotta K."/>
            <person name="Inaba K."/>
        </authorList>
    </citation>
    <scope>NUCLEOTIDE SEQUENCE [LARGE SCALE GENOMIC DNA]</scope>
    <source>
        <strain evidence="7">wild type</strain>
    </source>
</reference>
<dbReference type="KEGG" id="cin:100184706"/>
<keyword evidence="8" id="KW-1185">Reference proteome</keyword>
<dbReference type="GO" id="GO:0012505">
    <property type="term" value="C:endomembrane system"/>
    <property type="evidence" value="ECO:0007669"/>
    <property type="project" value="UniProtKB-SubCell"/>
</dbReference>